<sequence>MATVTSPGRAERSATERSSMEHSAMESRRDPLAVLPKEILFRITCFLSPREVLVLGQLSRAWRDFCRDAVVWEKKRVRLNFRRVPRRHLHRCGEQCDALFGPGFGPSSDDGRDSAGEDSFDDGVTTEDTSDEEASDPEAAATGAPDDQVGIIGGEGKVAAAPVGEKLVEEDAAVKDEGMEEDDEAIDEEDEEIEEEEDEEDSEVEEEESDDCSDGRCKGEGGGGDSASEYSTDDELDEGLRLRLMAYAGHLDTLLLDANWMGPAQLEAVKRSHATVRRLTIITSCYEPSMDPPWATELLRRVAPRVEELSLVPATRSMLAELRNMPRLRRLKIDDYAMRKGEDPNVELAAPSEPGTGVKWLRAYDLPRETTEALLRAYGHSLQEVLLSAGAMGGEDQWPVTCSTETLVPMMERCRLRALRRWVRCGRRCYDPCHCEKQRQALRAVLPRTCAVLCAGTSCDRYRDDCDGDFDFIF</sequence>
<evidence type="ECO:0000313" key="3">
    <source>
        <dbReference type="Proteomes" id="UP000515158"/>
    </source>
</evidence>
<gene>
    <name evidence="4" type="primary">LOC117638908</name>
</gene>
<dbReference type="Proteomes" id="UP000515158">
    <property type="component" value="Unplaced"/>
</dbReference>
<dbReference type="InParanoid" id="A0A6P8Y1A4"/>
<evidence type="ECO:0000259" key="2">
    <source>
        <dbReference type="PROSITE" id="PS50181"/>
    </source>
</evidence>
<feature type="domain" description="F-box" evidence="2">
    <location>
        <begin position="29"/>
        <end position="75"/>
    </location>
</feature>
<reference evidence="4" key="1">
    <citation type="submission" date="2025-08" db="UniProtKB">
        <authorList>
            <consortium name="RefSeq"/>
        </authorList>
    </citation>
    <scope>IDENTIFICATION</scope>
    <source>
        <tissue evidence="4">Total insect</tissue>
    </source>
</reference>
<dbReference type="Pfam" id="PF12937">
    <property type="entry name" value="F-box-like"/>
    <property type="match status" value="1"/>
</dbReference>
<dbReference type="InterPro" id="IPR036047">
    <property type="entry name" value="F-box-like_dom_sf"/>
</dbReference>
<dbReference type="GeneID" id="117638908"/>
<dbReference type="RefSeq" id="XP_034229975.1">
    <property type="nucleotide sequence ID" value="XM_034374084.1"/>
</dbReference>
<feature type="compositionally biased region" description="Acidic residues" evidence="1">
    <location>
        <begin position="178"/>
        <end position="212"/>
    </location>
</feature>
<protein>
    <submittedName>
        <fullName evidence="4">Uncharacterized protein LOC117638908</fullName>
    </submittedName>
</protein>
<name>A0A6P8Y1A4_THRPL</name>
<feature type="region of interest" description="Disordered" evidence="1">
    <location>
        <begin position="171"/>
        <end position="234"/>
    </location>
</feature>
<accession>A0A6P8Y1A4</accession>
<dbReference type="PROSITE" id="PS50181">
    <property type="entry name" value="FBOX"/>
    <property type="match status" value="1"/>
</dbReference>
<dbReference type="Gene3D" id="1.20.1280.50">
    <property type="match status" value="1"/>
</dbReference>
<dbReference type="InterPro" id="IPR001810">
    <property type="entry name" value="F-box_dom"/>
</dbReference>
<feature type="compositionally biased region" description="Basic and acidic residues" evidence="1">
    <location>
        <begin position="9"/>
        <end position="28"/>
    </location>
</feature>
<evidence type="ECO:0000256" key="1">
    <source>
        <dbReference type="SAM" id="MobiDB-lite"/>
    </source>
</evidence>
<proteinExistence type="predicted"/>
<organism evidence="4">
    <name type="scientific">Thrips palmi</name>
    <name type="common">Melon thrips</name>
    <dbReference type="NCBI Taxonomy" id="161013"/>
    <lineage>
        <taxon>Eukaryota</taxon>
        <taxon>Metazoa</taxon>
        <taxon>Ecdysozoa</taxon>
        <taxon>Arthropoda</taxon>
        <taxon>Hexapoda</taxon>
        <taxon>Insecta</taxon>
        <taxon>Pterygota</taxon>
        <taxon>Neoptera</taxon>
        <taxon>Paraneoptera</taxon>
        <taxon>Thysanoptera</taxon>
        <taxon>Terebrantia</taxon>
        <taxon>Thripoidea</taxon>
        <taxon>Thripidae</taxon>
        <taxon>Thrips</taxon>
    </lineage>
</organism>
<dbReference type="SUPFAM" id="SSF81383">
    <property type="entry name" value="F-box domain"/>
    <property type="match status" value="1"/>
</dbReference>
<dbReference type="AlphaFoldDB" id="A0A6P8Y1A4"/>
<keyword evidence="3" id="KW-1185">Reference proteome</keyword>
<feature type="region of interest" description="Disordered" evidence="1">
    <location>
        <begin position="1"/>
        <end position="28"/>
    </location>
</feature>
<dbReference type="SMART" id="SM00256">
    <property type="entry name" value="FBOX"/>
    <property type="match status" value="1"/>
</dbReference>
<feature type="compositionally biased region" description="Acidic residues" evidence="1">
    <location>
        <begin position="116"/>
        <end position="136"/>
    </location>
</feature>
<feature type="region of interest" description="Disordered" evidence="1">
    <location>
        <begin position="98"/>
        <end position="152"/>
    </location>
</feature>
<evidence type="ECO:0000313" key="4">
    <source>
        <dbReference type="RefSeq" id="XP_034229975.1"/>
    </source>
</evidence>
<dbReference type="KEGG" id="tpal:117638908"/>